<evidence type="ECO:0000256" key="4">
    <source>
        <dbReference type="ARBA" id="ARBA00022553"/>
    </source>
</evidence>
<comment type="catalytic activity">
    <reaction evidence="1">
        <text>ATP + protein L-histidine = ADP + protein N-phospho-L-histidine.</text>
        <dbReference type="EC" id="2.7.13.3"/>
    </reaction>
</comment>
<evidence type="ECO:0000256" key="3">
    <source>
        <dbReference type="ARBA" id="ARBA00012438"/>
    </source>
</evidence>
<evidence type="ECO:0000256" key="1">
    <source>
        <dbReference type="ARBA" id="ARBA00000085"/>
    </source>
</evidence>
<keyword evidence="7" id="KW-0547">Nucleotide-binding</keyword>
<dbReference type="InterPro" id="IPR025201">
    <property type="entry name" value="KdpD_TM"/>
</dbReference>
<keyword evidence="19" id="KW-1185">Reference proteome</keyword>
<dbReference type="SMART" id="SM00091">
    <property type="entry name" value="PAS"/>
    <property type="match status" value="2"/>
</dbReference>
<dbReference type="Gene3D" id="2.10.70.100">
    <property type="match status" value="1"/>
</dbReference>
<dbReference type="InterPro" id="IPR036890">
    <property type="entry name" value="HATPase_C_sf"/>
</dbReference>
<dbReference type="PANTHER" id="PTHR42878:SF15">
    <property type="entry name" value="BACTERIOPHYTOCHROME"/>
    <property type="match status" value="1"/>
</dbReference>
<dbReference type="SMART" id="SM00387">
    <property type="entry name" value="HATPase_c"/>
    <property type="match status" value="1"/>
</dbReference>
<evidence type="ECO:0000313" key="18">
    <source>
        <dbReference type="EMBL" id="GLS13152.1"/>
    </source>
</evidence>
<name>A0ABQ6C4J4_9BURK</name>
<dbReference type="Gene3D" id="1.10.287.130">
    <property type="match status" value="1"/>
</dbReference>
<comment type="caution">
    <text evidence="18">The sequence shown here is derived from an EMBL/GenBank/DDBJ whole genome shotgun (WGS) entry which is preliminary data.</text>
</comment>
<evidence type="ECO:0000259" key="16">
    <source>
        <dbReference type="PROSITE" id="PS50112"/>
    </source>
</evidence>
<dbReference type="InterPro" id="IPR005467">
    <property type="entry name" value="His_kinase_dom"/>
</dbReference>
<sequence>MKRLITEAAPTADSPWWLKLLHWQPDRLRLWQRLGMALLITLAALWLRQGLAPAESGGRFITFSLAAALSALYGGFAAGLFSTLLGMVLVNFLLVHPYFQLAITNPAEAFWLNTWFLVTQLVVVGAIWRMQAQNRQLQESNQHIRDSQQHFLDTFEHAAAGITHVGFDGQLQRVNGTFCRLVGYSFEELRQMRFQDLTHPDDIGPDEVLIKQVLAGERSSYSLEKRYRRKDGRTVWAHLTVSMVRKPNGLPDYLISVVQDITSLKAAEETVRTNERLLRQAQALSGFASWEADIKGDRIRAHHNSHQRLGLPKGEYTSTELLNIVHPRDRDRFAAEWRAALKSTLFNGNYRIRIDGKDRWVGIRAEFERNADGHAVRAFAVAQDITDRKRAEIEIRRLNASLEQRIQERTRKLRAAYDELESYSYAVAHDLRSPLRVINGFAQALEEDNPALDAVSHKHLARIMGASKKMGELIDGLLQLAQIGRSDLRREPVNISQVSTRLLEDLALQTPERRVDWRVEPHLQAQADPALVEALLQNLLHNAWKYTSQTPEARIRVYEDIVDGQPFYCVSDNGAGFDMKRAEKLFQPFQRLHQPHEFAGLGIGLATAQRIVQRHGGVMTAVSTPGQGATFRFTLRDEDNESLPSVPPSI</sequence>
<accession>A0ABQ6C4J4</accession>
<keyword evidence="8" id="KW-0418">Kinase</keyword>
<dbReference type="Pfam" id="PF00512">
    <property type="entry name" value="HisKA"/>
    <property type="match status" value="1"/>
</dbReference>
<dbReference type="InterPro" id="IPR000700">
    <property type="entry name" value="PAS-assoc_C"/>
</dbReference>
<proteinExistence type="predicted"/>
<feature type="domain" description="PAC" evidence="17">
    <location>
        <begin position="339"/>
        <end position="397"/>
    </location>
</feature>
<organism evidence="18 19">
    <name type="scientific">Hydrogenophaga electricum</name>
    <dbReference type="NCBI Taxonomy" id="1230953"/>
    <lineage>
        <taxon>Bacteria</taxon>
        <taxon>Pseudomonadati</taxon>
        <taxon>Pseudomonadota</taxon>
        <taxon>Betaproteobacteria</taxon>
        <taxon>Burkholderiales</taxon>
        <taxon>Comamonadaceae</taxon>
        <taxon>Hydrogenophaga</taxon>
    </lineage>
</organism>
<keyword evidence="5" id="KW-0808">Transferase</keyword>
<dbReference type="NCBIfam" id="TIGR00229">
    <property type="entry name" value="sensory_box"/>
    <property type="match status" value="2"/>
</dbReference>
<dbReference type="Pfam" id="PF13493">
    <property type="entry name" value="DUF4118"/>
    <property type="match status" value="1"/>
</dbReference>
<evidence type="ECO:0000256" key="7">
    <source>
        <dbReference type="ARBA" id="ARBA00022741"/>
    </source>
</evidence>
<dbReference type="PROSITE" id="PS50109">
    <property type="entry name" value="HIS_KIN"/>
    <property type="match status" value="1"/>
</dbReference>
<dbReference type="InterPro" id="IPR003661">
    <property type="entry name" value="HisK_dim/P_dom"/>
</dbReference>
<dbReference type="CDD" id="cd00082">
    <property type="entry name" value="HisKA"/>
    <property type="match status" value="1"/>
</dbReference>
<reference evidence="19" key="1">
    <citation type="journal article" date="2019" name="Int. J. Syst. Evol. Microbiol.">
        <title>The Global Catalogue of Microorganisms (GCM) 10K type strain sequencing project: providing services to taxonomists for standard genome sequencing and annotation.</title>
        <authorList>
            <consortium name="The Broad Institute Genomics Platform"/>
            <consortium name="The Broad Institute Genome Sequencing Center for Infectious Disease"/>
            <person name="Wu L."/>
            <person name="Ma J."/>
        </authorList>
    </citation>
    <scope>NUCLEOTIDE SEQUENCE [LARGE SCALE GENOMIC DNA]</scope>
    <source>
        <strain evidence="19">NBRC 109341</strain>
    </source>
</reference>
<keyword evidence="9" id="KW-0067">ATP-binding</keyword>
<evidence type="ECO:0000256" key="6">
    <source>
        <dbReference type="ARBA" id="ARBA00022692"/>
    </source>
</evidence>
<dbReference type="Gene3D" id="1.20.120.620">
    <property type="entry name" value="Backbone structure of the membrane domain of e. Coli histidine kinase receptor kdpd"/>
    <property type="match status" value="1"/>
</dbReference>
<evidence type="ECO:0000256" key="2">
    <source>
        <dbReference type="ARBA" id="ARBA00004141"/>
    </source>
</evidence>
<dbReference type="InterPro" id="IPR001610">
    <property type="entry name" value="PAC"/>
</dbReference>
<feature type="domain" description="Histidine kinase" evidence="15">
    <location>
        <begin position="426"/>
        <end position="639"/>
    </location>
</feature>
<dbReference type="Gene3D" id="3.30.565.10">
    <property type="entry name" value="Histidine kinase-like ATPase, C-terminal domain"/>
    <property type="match status" value="1"/>
</dbReference>
<dbReference type="CDD" id="cd00130">
    <property type="entry name" value="PAS"/>
    <property type="match status" value="2"/>
</dbReference>
<dbReference type="InterPro" id="IPR038318">
    <property type="entry name" value="KdpD_sf"/>
</dbReference>
<evidence type="ECO:0000259" key="17">
    <source>
        <dbReference type="PROSITE" id="PS50113"/>
    </source>
</evidence>
<feature type="domain" description="PAC" evidence="17">
    <location>
        <begin position="221"/>
        <end position="273"/>
    </location>
</feature>
<evidence type="ECO:0000256" key="5">
    <source>
        <dbReference type="ARBA" id="ARBA00022679"/>
    </source>
</evidence>
<evidence type="ECO:0000256" key="8">
    <source>
        <dbReference type="ARBA" id="ARBA00022777"/>
    </source>
</evidence>
<dbReference type="InterPro" id="IPR013655">
    <property type="entry name" value="PAS_fold_3"/>
</dbReference>
<feature type="transmembrane region" description="Helical" evidence="14">
    <location>
        <begin position="110"/>
        <end position="128"/>
    </location>
</feature>
<dbReference type="SMART" id="SM00388">
    <property type="entry name" value="HisKA"/>
    <property type="match status" value="1"/>
</dbReference>
<keyword evidence="11" id="KW-0902">Two-component regulatory system</keyword>
<dbReference type="Pfam" id="PF08447">
    <property type="entry name" value="PAS_3"/>
    <property type="match status" value="2"/>
</dbReference>
<dbReference type="Proteomes" id="UP001156903">
    <property type="component" value="Unassembled WGS sequence"/>
</dbReference>
<dbReference type="RefSeq" id="WP_284306624.1">
    <property type="nucleotide sequence ID" value="NZ_BSPB01000003.1"/>
</dbReference>
<dbReference type="Pfam" id="PF02518">
    <property type="entry name" value="HATPase_c"/>
    <property type="match status" value="1"/>
</dbReference>
<dbReference type="PROSITE" id="PS50112">
    <property type="entry name" value="PAS"/>
    <property type="match status" value="1"/>
</dbReference>
<feature type="domain" description="PAS" evidence="16">
    <location>
        <begin position="147"/>
        <end position="217"/>
    </location>
</feature>
<keyword evidence="13" id="KW-0175">Coiled coil</keyword>
<dbReference type="EC" id="2.7.13.3" evidence="3"/>
<feature type="coiled-coil region" evidence="13">
    <location>
        <begin position="388"/>
        <end position="419"/>
    </location>
</feature>
<dbReference type="InterPro" id="IPR036097">
    <property type="entry name" value="HisK_dim/P_sf"/>
</dbReference>
<dbReference type="InterPro" id="IPR000014">
    <property type="entry name" value="PAS"/>
</dbReference>
<evidence type="ECO:0000256" key="9">
    <source>
        <dbReference type="ARBA" id="ARBA00022840"/>
    </source>
</evidence>
<dbReference type="InterPro" id="IPR050351">
    <property type="entry name" value="BphY/WalK/GraS-like"/>
</dbReference>
<gene>
    <name evidence="18" type="ORF">GCM10007935_05810</name>
</gene>
<dbReference type="Gene3D" id="3.30.450.20">
    <property type="entry name" value="PAS domain"/>
    <property type="match status" value="2"/>
</dbReference>
<dbReference type="InterPro" id="IPR004358">
    <property type="entry name" value="Sig_transdc_His_kin-like_C"/>
</dbReference>
<dbReference type="PRINTS" id="PR00344">
    <property type="entry name" value="BCTRLSENSOR"/>
</dbReference>
<evidence type="ECO:0000256" key="14">
    <source>
        <dbReference type="SAM" id="Phobius"/>
    </source>
</evidence>
<keyword evidence="10 14" id="KW-1133">Transmembrane helix</keyword>
<evidence type="ECO:0000256" key="12">
    <source>
        <dbReference type="ARBA" id="ARBA00023136"/>
    </source>
</evidence>
<keyword evidence="6 14" id="KW-0812">Transmembrane</keyword>
<dbReference type="InterPro" id="IPR035965">
    <property type="entry name" value="PAS-like_dom_sf"/>
</dbReference>
<dbReference type="SUPFAM" id="SSF55874">
    <property type="entry name" value="ATPase domain of HSP90 chaperone/DNA topoisomerase II/histidine kinase"/>
    <property type="match status" value="1"/>
</dbReference>
<dbReference type="PROSITE" id="PS50113">
    <property type="entry name" value="PAC"/>
    <property type="match status" value="2"/>
</dbReference>
<evidence type="ECO:0000313" key="19">
    <source>
        <dbReference type="Proteomes" id="UP001156903"/>
    </source>
</evidence>
<feature type="transmembrane region" description="Helical" evidence="14">
    <location>
        <begin position="30"/>
        <end position="48"/>
    </location>
</feature>
<keyword evidence="12 14" id="KW-0472">Membrane</keyword>
<comment type="subcellular location">
    <subcellularLocation>
        <location evidence="2">Membrane</location>
        <topology evidence="2">Multi-pass membrane protein</topology>
    </subcellularLocation>
</comment>
<evidence type="ECO:0000256" key="13">
    <source>
        <dbReference type="SAM" id="Coils"/>
    </source>
</evidence>
<dbReference type="InterPro" id="IPR003594">
    <property type="entry name" value="HATPase_dom"/>
</dbReference>
<dbReference type="SMART" id="SM00086">
    <property type="entry name" value="PAC"/>
    <property type="match status" value="2"/>
</dbReference>
<feature type="transmembrane region" description="Helical" evidence="14">
    <location>
        <begin position="60"/>
        <end position="90"/>
    </location>
</feature>
<protein>
    <recommendedName>
        <fullName evidence="3">histidine kinase</fullName>
        <ecNumber evidence="3">2.7.13.3</ecNumber>
    </recommendedName>
</protein>
<dbReference type="PANTHER" id="PTHR42878">
    <property type="entry name" value="TWO-COMPONENT HISTIDINE KINASE"/>
    <property type="match status" value="1"/>
</dbReference>
<evidence type="ECO:0000256" key="11">
    <source>
        <dbReference type="ARBA" id="ARBA00023012"/>
    </source>
</evidence>
<keyword evidence="4" id="KW-0597">Phosphoprotein</keyword>
<evidence type="ECO:0000256" key="10">
    <source>
        <dbReference type="ARBA" id="ARBA00022989"/>
    </source>
</evidence>
<evidence type="ECO:0000259" key="15">
    <source>
        <dbReference type="PROSITE" id="PS50109"/>
    </source>
</evidence>
<dbReference type="SUPFAM" id="SSF55785">
    <property type="entry name" value="PYP-like sensor domain (PAS domain)"/>
    <property type="match status" value="2"/>
</dbReference>
<dbReference type="EMBL" id="BSPB01000003">
    <property type="protein sequence ID" value="GLS13152.1"/>
    <property type="molecule type" value="Genomic_DNA"/>
</dbReference>
<dbReference type="SUPFAM" id="SSF47384">
    <property type="entry name" value="Homodimeric domain of signal transducing histidine kinase"/>
    <property type="match status" value="1"/>
</dbReference>